<organism evidence="1">
    <name type="scientific">Myoviridae sp. ctGgs6</name>
    <dbReference type="NCBI Taxonomy" id="2825072"/>
    <lineage>
        <taxon>Viruses</taxon>
        <taxon>Duplodnaviria</taxon>
        <taxon>Heunggongvirae</taxon>
        <taxon>Uroviricota</taxon>
        <taxon>Caudoviricetes</taxon>
    </lineage>
</organism>
<accession>A0A8S5USF3</accession>
<reference evidence="1" key="1">
    <citation type="journal article" date="2021" name="Proc. Natl. Acad. Sci. U.S.A.">
        <title>A Catalog of Tens of Thousands of Viruses from Human Metagenomes Reveals Hidden Associations with Chronic Diseases.</title>
        <authorList>
            <person name="Tisza M.J."/>
            <person name="Buck C.B."/>
        </authorList>
    </citation>
    <scope>NUCLEOTIDE SEQUENCE</scope>
    <source>
        <strain evidence="1">CtGgs6</strain>
    </source>
</reference>
<name>A0A8S5USF3_9CAUD</name>
<evidence type="ECO:0000313" key="1">
    <source>
        <dbReference type="EMBL" id="DAF97363.1"/>
    </source>
</evidence>
<dbReference type="EMBL" id="BK016132">
    <property type="protein sequence ID" value="DAF97363.1"/>
    <property type="molecule type" value="Genomic_DNA"/>
</dbReference>
<proteinExistence type="predicted"/>
<protein>
    <submittedName>
        <fullName evidence="1">Uncharacterized protein</fullName>
    </submittedName>
</protein>
<sequence>MLSGTGIPFRRARFPAPPAGSYIVYTDDVSTDGPDGIPALRAHALTLELYEAAPDDAAEATVETALAARGLQWDKQDRYWLQDEQRYQVIYEFTIYEKVRTR</sequence>